<dbReference type="RefSeq" id="WP_239676553.1">
    <property type="nucleotide sequence ID" value="NZ_CP070499.1"/>
</dbReference>
<protein>
    <submittedName>
        <fullName evidence="1">Uncharacterized protein</fullName>
    </submittedName>
</protein>
<dbReference type="EMBL" id="CP070499">
    <property type="protein sequence ID" value="QSB14421.1"/>
    <property type="molecule type" value="Genomic_DNA"/>
</dbReference>
<reference evidence="1" key="1">
    <citation type="submission" date="2021-02" db="EMBL/GenBank/DDBJ databases">
        <title>Natrosporangium hydrolyticum gen. nov., sp. nov, a haloalkaliphilic actinobacterium from a soda solonchak soil.</title>
        <authorList>
            <person name="Sorokin D.Y."/>
            <person name="Khijniak T.V."/>
            <person name="Zakharycheva A.P."/>
            <person name="Boueva O.V."/>
            <person name="Ariskina E.V."/>
            <person name="Hahnke R.L."/>
            <person name="Bunk B."/>
            <person name="Sproer C."/>
            <person name="Schumann P."/>
            <person name="Evtushenko L.I."/>
            <person name="Kublanov I.V."/>
        </authorList>
    </citation>
    <scope>NUCLEOTIDE SEQUENCE</scope>
    <source>
        <strain evidence="1">DSM 106523</strain>
    </source>
</reference>
<sequence length="50" mass="5953">MTLLPEHAQLLAQVHHQELVAAAQSYRRARWPGRSSKIRWRHWPRRSDPA</sequence>
<dbReference type="KEGG" id="nhy:JQS43_23500"/>
<evidence type="ECO:0000313" key="2">
    <source>
        <dbReference type="Proteomes" id="UP000662857"/>
    </source>
</evidence>
<organism evidence="1 2">
    <name type="scientific">Natronosporangium hydrolyticum</name>
    <dbReference type="NCBI Taxonomy" id="2811111"/>
    <lineage>
        <taxon>Bacteria</taxon>
        <taxon>Bacillati</taxon>
        <taxon>Actinomycetota</taxon>
        <taxon>Actinomycetes</taxon>
        <taxon>Micromonosporales</taxon>
        <taxon>Micromonosporaceae</taxon>
        <taxon>Natronosporangium</taxon>
    </lineage>
</organism>
<gene>
    <name evidence="1" type="ORF">JQS43_23500</name>
</gene>
<keyword evidence="2" id="KW-1185">Reference proteome</keyword>
<dbReference type="AlphaFoldDB" id="A0A895YAK8"/>
<name>A0A895YAK8_9ACTN</name>
<dbReference type="Proteomes" id="UP000662857">
    <property type="component" value="Chromosome"/>
</dbReference>
<accession>A0A895YAK8</accession>
<evidence type="ECO:0000313" key="1">
    <source>
        <dbReference type="EMBL" id="QSB14421.1"/>
    </source>
</evidence>
<proteinExistence type="predicted"/>